<dbReference type="SUPFAM" id="SSF140453">
    <property type="entry name" value="EsxAB dimer-like"/>
    <property type="match status" value="1"/>
</dbReference>
<dbReference type="Gene3D" id="1.10.287.1060">
    <property type="entry name" value="ESAT-6-like"/>
    <property type="match status" value="1"/>
</dbReference>
<evidence type="ECO:0000313" key="2">
    <source>
        <dbReference type="EMBL" id="GAA3583524.1"/>
    </source>
</evidence>
<evidence type="ECO:0000313" key="3">
    <source>
        <dbReference type="Proteomes" id="UP001500689"/>
    </source>
</evidence>
<feature type="region of interest" description="Disordered" evidence="1">
    <location>
        <begin position="75"/>
        <end position="94"/>
    </location>
</feature>
<feature type="compositionally biased region" description="Low complexity" evidence="1">
    <location>
        <begin position="250"/>
        <end position="292"/>
    </location>
</feature>
<proteinExistence type="predicted"/>
<sequence>MSTPNAGALLSDLKTTTQAVQNQDWVSAGIGGASTALDLLGATSDPLSALTSAGFGMITELVRFLEDPLKQLQGNPDAVATHSQGFEDGGSQVSSVADDYRQSAAPETSEWSGSAASGYRDTSAQHADCVEAVGQASTAVSSAVAGAGKVVAKAQQEVGGLISEAVGQIITLMTQALASAQATFGASVAAAIPQAVQIATDYGQRIAQKLGVLLSDSQNLLQLMTSVLQGVEAVTQLMTQLSEGTKNTGEEPTTSGSGPSGSATVGADPYDNTTSDTDGSTTSGSDNYSTNGQDTASSTASGQGTYGTGHDGSTVSGQGSYRATGPEGVPAGSGQSAGDSGTTGADSHDGGASGPKLTVSVEVSLPGPN</sequence>
<gene>
    <name evidence="2" type="ORF">GCM10022222_80370</name>
</gene>
<reference evidence="3" key="1">
    <citation type="journal article" date="2019" name="Int. J. Syst. Evol. Microbiol.">
        <title>The Global Catalogue of Microorganisms (GCM) 10K type strain sequencing project: providing services to taxonomists for standard genome sequencing and annotation.</title>
        <authorList>
            <consortium name="The Broad Institute Genomics Platform"/>
            <consortium name="The Broad Institute Genome Sequencing Center for Infectious Disease"/>
            <person name="Wu L."/>
            <person name="Ma J."/>
        </authorList>
    </citation>
    <scope>NUCLEOTIDE SEQUENCE [LARGE SCALE GENOMIC DNA]</scope>
    <source>
        <strain evidence="3">JCM 16898</strain>
    </source>
</reference>
<protein>
    <submittedName>
        <fullName evidence="2">Uncharacterized protein</fullName>
    </submittedName>
</protein>
<dbReference type="Proteomes" id="UP001500689">
    <property type="component" value="Unassembled WGS sequence"/>
</dbReference>
<feature type="compositionally biased region" description="Polar residues" evidence="1">
    <location>
        <begin position="311"/>
        <end position="321"/>
    </location>
</feature>
<feature type="compositionally biased region" description="Polar residues" evidence="1">
    <location>
        <begin position="333"/>
        <end position="345"/>
    </location>
</feature>
<dbReference type="RefSeq" id="WP_344868727.1">
    <property type="nucleotide sequence ID" value="NZ_BAAAZN010000028.1"/>
</dbReference>
<organism evidence="2 3">
    <name type="scientific">Amycolatopsis ultiminotia</name>
    <dbReference type="NCBI Taxonomy" id="543629"/>
    <lineage>
        <taxon>Bacteria</taxon>
        <taxon>Bacillati</taxon>
        <taxon>Actinomycetota</taxon>
        <taxon>Actinomycetes</taxon>
        <taxon>Pseudonocardiales</taxon>
        <taxon>Pseudonocardiaceae</taxon>
        <taxon>Amycolatopsis</taxon>
    </lineage>
</organism>
<evidence type="ECO:0000256" key="1">
    <source>
        <dbReference type="SAM" id="MobiDB-lite"/>
    </source>
</evidence>
<dbReference type="EMBL" id="BAAAZN010000028">
    <property type="protein sequence ID" value="GAA3583524.1"/>
    <property type="molecule type" value="Genomic_DNA"/>
</dbReference>
<keyword evidence="3" id="KW-1185">Reference proteome</keyword>
<comment type="caution">
    <text evidence="2">The sequence shown here is derived from an EMBL/GenBank/DDBJ whole genome shotgun (WGS) entry which is preliminary data.</text>
</comment>
<name>A0ABP6YIW7_9PSEU</name>
<dbReference type="InterPro" id="IPR036689">
    <property type="entry name" value="ESAT-6-like_sf"/>
</dbReference>
<feature type="region of interest" description="Disordered" evidence="1">
    <location>
        <begin position="243"/>
        <end position="369"/>
    </location>
</feature>
<accession>A0ABP6YIW7</accession>
<feature type="compositionally biased region" description="Polar residues" evidence="1">
    <location>
        <begin position="293"/>
        <end position="303"/>
    </location>
</feature>